<comment type="similarity">
    <text evidence="2">Belongs to the metallo-dependent hydrolases superfamily. Adenosine and AMP deaminases family.</text>
</comment>
<dbReference type="PANTHER" id="PTHR43114">
    <property type="entry name" value="ADENINE DEAMINASE"/>
    <property type="match status" value="1"/>
</dbReference>
<reference evidence="7 8" key="1">
    <citation type="journal article" date="2016" name="Nat. Commun.">
        <title>Thousands of microbial genomes shed light on interconnected biogeochemical processes in an aquifer system.</title>
        <authorList>
            <person name="Anantharaman K."/>
            <person name="Brown C.T."/>
            <person name="Hug L.A."/>
            <person name="Sharon I."/>
            <person name="Castelle C.J."/>
            <person name="Probst A.J."/>
            <person name="Thomas B.C."/>
            <person name="Singh A."/>
            <person name="Wilkins M.J."/>
            <person name="Karaoz U."/>
            <person name="Brodie E.L."/>
            <person name="Williams K.H."/>
            <person name="Hubbard S.S."/>
            <person name="Banfield J.F."/>
        </authorList>
    </citation>
    <scope>NUCLEOTIDE SEQUENCE [LARGE SCALE GENOMIC DNA]</scope>
</reference>
<sequence length="357" mass="40921">MHSSGIDILLHDHLDGSFPMLSILPELWRLTHGLKKPYPFNPWQDHHSQIKKWFNDVHRNIVEKFSVTTGVMQDYDTLFLAGKTYTGVRARQGFRYCEPRIAPQYHTFLGLKERDVIGALIRGIKRAEIEYPQIEVNPIFTVGREVSSGESYRLVEEATECDPKYIPAIDLACDEAENPPEKHRKAFALAKLHRLKRTCHASEWVKSRKPEEKTNSTQLRKNFEEDLVLLKKNICTAIIDLNVNGIGHATSLAYDQDLLKLTVDRGIRVEGCPSSNIATGAIPDLESLRIRELLEAGVLYSINPDDDLFLPDLTNTVQESSYVYKFTENDLNKMRLNAWKTRFGHRKPAPEDIRQLI</sequence>
<keyword evidence="4" id="KW-0378">Hydrolase</keyword>
<dbReference type="Gene3D" id="3.20.20.140">
    <property type="entry name" value="Metal-dependent hydrolases"/>
    <property type="match status" value="1"/>
</dbReference>
<dbReference type="PANTHER" id="PTHR43114:SF6">
    <property type="entry name" value="ADENINE DEAMINASE"/>
    <property type="match status" value="1"/>
</dbReference>
<comment type="caution">
    <text evidence="7">The sequence shown here is derived from an EMBL/GenBank/DDBJ whole genome shotgun (WGS) entry which is preliminary data.</text>
</comment>
<feature type="domain" description="Adenosine deaminase" evidence="6">
    <location>
        <begin position="9"/>
        <end position="204"/>
    </location>
</feature>
<dbReference type="GO" id="GO:0019239">
    <property type="term" value="F:deaminase activity"/>
    <property type="evidence" value="ECO:0007669"/>
    <property type="project" value="InterPro"/>
</dbReference>
<name>A0A1F8EIB7_9BACT</name>
<protein>
    <recommendedName>
        <fullName evidence="6">Adenosine deaminase domain-containing protein</fullName>
    </recommendedName>
</protein>
<dbReference type="Pfam" id="PF00962">
    <property type="entry name" value="A_deaminase"/>
    <property type="match status" value="2"/>
</dbReference>
<dbReference type="GO" id="GO:0016814">
    <property type="term" value="F:hydrolase activity, acting on carbon-nitrogen (but not peptide) bonds, in cyclic amidines"/>
    <property type="evidence" value="ECO:0007669"/>
    <property type="project" value="UniProtKB-ARBA"/>
</dbReference>
<keyword evidence="5" id="KW-0862">Zinc</keyword>
<dbReference type="InterPro" id="IPR001365">
    <property type="entry name" value="A_deaminase_dom"/>
</dbReference>
<evidence type="ECO:0000256" key="5">
    <source>
        <dbReference type="ARBA" id="ARBA00022833"/>
    </source>
</evidence>
<gene>
    <name evidence="7" type="ORF">A2650_03195</name>
</gene>
<dbReference type="InterPro" id="IPR032466">
    <property type="entry name" value="Metal_Hydrolase"/>
</dbReference>
<dbReference type="AlphaFoldDB" id="A0A1F8EIB7"/>
<accession>A0A1F8EIB7</accession>
<evidence type="ECO:0000313" key="7">
    <source>
        <dbReference type="EMBL" id="OGN00581.1"/>
    </source>
</evidence>
<evidence type="ECO:0000259" key="6">
    <source>
        <dbReference type="Pfam" id="PF00962"/>
    </source>
</evidence>
<evidence type="ECO:0000256" key="3">
    <source>
        <dbReference type="ARBA" id="ARBA00022723"/>
    </source>
</evidence>
<feature type="domain" description="Adenosine deaminase" evidence="6">
    <location>
        <begin position="233"/>
        <end position="343"/>
    </location>
</feature>
<evidence type="ECO:0000256" key="1">
    <source>
        <dbReference type="ARBA" id="ARBA00001947"/>
    </source>
</evidence>
<dbReference type="InterPro" id="IPR006330">
    <property type="entry name" value="Ado/ade_deaminase"/>
</dbReference>
<proteinExistence type="inferred from homology"/>
<evidence type="ECO:0000313" key="8">
    <source>
        <dbReference type="Proteomes" id="UP000177117"/>
    </source>
</evidence>
<evidence type="ECO:0000256" key="2">
    <source>
        <dbReference type="ARBA" id="ARBA00006676"/>
    </source>
</evidence>
<dbReference type="Proteomes" id="UP000177117">
    <property type="component" value="Unassembled WGS sequence"/>
</dbReference>
<dbReference type="SUPFAM" id="SSF51556">
    <property type="entry name" value="Metallo-dependent hydrolases"/>
    <property type="match status" value="1"/>
</dbReference>
<keyword evidence="3" id="KW-0479">Metal-binding</keyword>
<dbReference type="GO" id="GO:0046872">
    <property type="term" value="F:metal ion binding"/>
    <property type="evidence" value="ECO:0007669"/>
    <property type="project" value="UniProtKB-KW"/>
</dbReference>
<comment type="cofactor">
    <cofactor evidence="1">
        <name>Zn(2+)</name>
        <dbReference type="ChEBI" id="CHEBI:29105"/>
    </cofactor>
</comment>
<evidence type="ECO:0000256" key="4">
    <source>
        <dbReference type="ARBA" id="ARBA00022801"/>
    </source>
</evidence>
<dbReference type="EMBL" id="MGJD01000019">
    <property type="protein sequence ID" value="OGN00581.1"/>
    <property type="molecule type" value="Genomic_DNA"/>
</dbReference>
<organism evidence="7 8">
    <name type="scientific">Candidatus Yanofskybacteria bacterium RIFCSPHIGHO2_01_FULL_41_53</name>
    <dbReference type="NCBI Taxonomy" id="1802663"/>
    <lineage>
        <taxon>Bacteria</taxon>
        <taxon>Candidatus Yanofskyibacteriota</taxon>
    </lineage>
</organism>